<feature type="transmembrane region" description="Helical" evidence="8">
    <location>
        <begin position="51"/>
        <end position="69"/>
    </location>
</feature>
<feature type="transmembrane region" description="Helical" evidence="8">
    <location>
        <begin position="355"/>
        <end position="375"/>
    </location>
</feature>
<dbReference type="InterPro" id="IPR020846">
    <property type="entry name" value="MFS_dom"/>
</dbReference>
<dbReference type="Gene3D" id="1.20.1250.20">
    <property type="entry name" value="MFS general substrate transporter like domains"/>
    <property type="match status" value="1"/>
</dbReference>
<evidence type="ECO:0000256" key="8">
    <source>
        <dbReference type="SAM" id="Phobius"/>
    </source>
</evidence>
<evidence type="ECO:0000256" key="3">
    <source>
        <dbReference type="ARBA" id="ARBA00022475"/>
    </source>
</evidence>
<keyword evidence="4 8" id="KW-0812">Transmembrane</keyword>
<feature type="transmembrane region" description="Helical" evidence="8">
    <location>
        <begin position="427"/>
        <end position="447"/>
    </location>
</feature>
<evidence type="ECO:0000256" key="7">
    <source>
        <dbReference type="SAM" id="MobiDB-lite"/>
    </source>
</evidence>
<feature type="transmembrane region" description="Helical" evidence="8">
    <location>
        <begin position="387"/>
        <end position="406"/>
    </location>
</feature>
<feature type="transmembrane region" description="Helical" evidence="8">
    <location>
        <begin position="453"/>
        <end position="473"/>
    </location>
</feature>
<feature type="domain" description="Major facilitator superfamily (MFS) profile" evidence="9">
    <location>
        <begin position="36"/>
        <end position="478"/>
    </location>
</feature>
<keyword evidence="2" id="KW-0813">Transport</keyword>
<reference evidence="10 11" key="1">
    <citation type="submission" date="2021-03" db="EMBL/GenBank/DDBJ databases">
        <title>Sequencing the genomes of 1000 actinobacteria strains.</title>
        <authorList>
            <person name="Klenk H.-P."/>
        </authorList>
    </citation>
    <scope>NUCLEOTIDE SEQUENCE [LARGE SCALE GENOMIC DNA]</scope>
    <source>
        <strain evidence="10 11">DSM 12544</strain>
    </source>
</reference>
<evidence type="ECO:0000313" key="10">
    <source>
        <dbReference type="EMBL" id="MBP2317247.1"/>
    </source>
</evidence>
<feature type="transmembrane region" description="Helical" evidence="8">
    <location>
        <begin position="325"/>
        <end position="343"/>
    </location>
</feature>
<feature type="transmembrane region" description="Helical" evidence="8">
    <location>
        <begin position="75"/>
        <end position="98"/>
    </location>
</feature>
<evidence type="ECO:0000256" key="2">
    <source>
        <dbReference type="ARBA" id="ARBA00022448"/>
    </source>
</evidence>
<comment type="subcellular location">
    <subcellularLocation>
        <location evidence="1">Cell membrane</location>
        <topology evidence="1">Multi-pass membrane protein</topology>
    </subcellularLocation>
</comment>
<dbReference type="Pfam" id="PF00083">
    <property type="entry name" value="Sugar_tr"/>
    <property type="match status" value="1"/>
</dbReference>
<evidence type="ECO:0000256" key="4">
    <source>
        <dbReference type="ARBA" id="ARBA00022692"/>
    </source>
</evidence>
<gene>
    <name evidence="10" type="ORF">JOF45_000266</name>
</gene>
<feature type="transmembrane region" description="Helical" evidence="8">
    <location>
        <begin position="227"/>
        <end position="248"/>
    </location>
</feature>
<feature type="transmembrane region" description="Helical" evidence="8">
    <location>
        <begin position="281"/>
        <end position="305"/>
    </location>
</feature>
<comment type="caution">
    <text evidence="10">The sequence shown here is derived from an EMBL/GenBank/DDBJ whole genome shotgun (WGS) entry which is preliminary data.</text>
</comment>
<keyword evidence="5 8" id="KW-1133">Transmembrane helix</keyword>
<feature type="region of interest" description="Disordered" evidence="7">
    <location>
        <begin position="1"/>
        <end position="25"/>
    </location>
</feature>
<dbReference type="PANTHER" id="PTHR43045">
    <property type="entry name" value="SHIKIMATE TRANSPORTER"/>
    <property type="match status" value="1"/>
</dbReference>
<sequence>MSTTTDPAAQPDPNSADPNAGDRIADENLKTPRRRIIVASLIGTTIEFYDFYIYATAAVSVFPILFFTAEDDGAALLASMATFGAAFVARPLGAVLFGHLGDTIGRKATLVGALLTMGLATFLIGALPTIYQIGLWAPAMLTIFRFCQGLGLGGEWSGAALLASETAKPGKRAQAAMWPQLGAPFGFILANGLFLILAWFYSYDSNAIRALADEDIDAALADPFLVWGWRIPFLLSVVMVGIGLYVRLRIEETPVFAKALENKEKTKVPVGEVFRKNWREIILGTFIMLATYGLFYLMTTWILSYSIAAPGEDGTQGLGYDYMDFLILQVVAIVFFAIFVPVAGRLADTFGRRRMLMVTTAGIMIFGCTFGFWLSAENIGSGEDLNVWQMLIFLCVGMSLMGLTFGPMSAYLPELFPTNTRYTGSGVAYNLSSILGAALTPFVAVWLVQTYAVWAVGLYLALLGALTMISLILSPETSKRSLYTAEKQEG</sequence>
<dbReference type="InterPro" id="IPR005828">
    <property type="entry name" value="MFS_sugar_transport-like"/>
</dbReference>
<dbReference type="PROSITE" id="PS50850">
    <property type="entry name" value="MFS"/>
    <property type="match status" value="1"/>
</dbReference>
<feature type="transmembrane region" description="Helical" evidence="8">
    <location>
        <begin position="110"/>
        <end position="131"/>
    </location>
</feature>
<dbReference type="RefSeq" id="WP_210047443.1">
    <property type="nucleotide sequence ID" value="NZ_JAGINX010000001.1"/>
</dbReference>
<evidence type="ECO:0000256" key="1">
    <source>
        <dbReference type="ARBA" id="ARBA00004651"/>
    </source>
</evidence>
<evidence type="ECO:0000259" key="9">
    <source>
        <dbReference type="PROSITE" id="PS50850"/>
    </source>
</evidence>
<proteinExistence type="predicted"/>
<keyword evidence="6 8" id="KW-0472">Membrane</keyword>
<dbReference type="SUPFAM" id="SSF103473">
    <property type="entry name" value="MFS general substrate transporter"/>
    <property type="match status" value="1"/>
</dbReference>
<accession>A0ABS4SYH8</accession>
<feature type="transmembrane region" description="Helical" evidence="8">
    <location>
        <begin position="175"/>
        <end position="201"/>
    </location>
</feature>
<protein>
    <submittedName>
        <fullName evidence="10">MFS family permease</fullName>
    </submittedName>
</protein>
<keyword evidence="11" id="KW-1185">Reference proteome</keyword>
<name>A0ABS4SYH8_9MICC</name>
<keyword evidence="3" id="KW-1003">Cell membrane</keyword>
<evidence type="ECO:0000313" key="11">
    <source>
        <dbReference type="Proteomes" id="UP001519331"/>
    </source>
</evidence>
<feature type="compositionally biased region" description="Polar residues" evidence="7">
    <location>
        <begin position="1"/>
        <end position="17"/>
    </location>
</feature>
<dbReference type="Proteomes" id="UP001519331">
    <property type="component" value="Unassembled WGS sequence"/>
</dbReference>
<organism evidence="10 11">
    <name type="scientific">Nesterenkonia lacusekhoensis</name>
    <dbReference type="NCBI Taxonomy" id="150832"/>
    <lineage>
        <taxon>Bacteria</taxon>
        <taxon>Bacillati</taxon>
        <taxon>Actinomycetota</taxon>
        <taxon>Actinomycetes</taxon>
        <taxon>Micrococcales</taxon>
        <taxon>Micrococcaceae</taxon>
        <taxon>Nesterenkonia</taxon>
    </lineage>
</organism>
<dbReference type="PANTHER" id="PTHR43045:SF2">
    <property type="entry name" value="INNER MEMBRANE METABOLITE TRANSPORT PROTEIN YHJE"/>
    <property type="match status" value="1"/>
</dbReference>
<dbReference type="EMBL" id="JAGINX010000001">
    <property type="protein sequence ID" value="MBP2317247.1"/>
    <property type="molecule type" value="Genomic_DNA"/>
</dbReference>
<evidence type="ECO:0000256" key="6">
    <source>
        <dbReference type="ARBA" id="ARBA00023136"/>
    </source>
</evidence>
<evidence type="ECO:0000256" key="5">
    <source>
        <dbReference type="ARBA" id="ARBA00022989"/>
    </source>
</evidence>
<dbReference type="InterPro" id="IPR036259">
    <property type="entry name" value="MFS_trans_sf"/>
</dbReference>
<dbReference type="CDD" id="cd17369">
    <property type="entry name" value="MFS_ShiA_like"/>
    <property type="match status" value="1"/>
</dbReference>